<dbReference type="InterPro" id="IPR004821">
    <property type="entry name" value="Cyt_trans-like"/>
</dbReference>
<organism evidence="13 14">
    <name type="scientific">Nitrosomonas oligotropha</name>
    <dbReference type="NCBI Taxonomy" id="42354"/>
    <lineage>
        <taxon>Bacteria</taxon>
        <taxon>Pseudomonadati</taxon>
        <taxon>Pseudomonadota</taxon>
        <taxon>Betaproteobacteria</taxon>
        <taxon>Nitrosomonadales</taxon>
        <taxon>Nitrosomonadaceae</taxon>
        <taxon>Nitrosomonas</taxon>
    </lineage>
</organism>
<comment type="pathway">
    <text evidence="2 11">Cofactor biosynthesis; NAD(+) biosynthesis; deamido-NAD(+) from nicotinate D-ribonucleotide: step 1/1.</text>
</comment>
<protein>
    <recommendedName>
        <fullName evidence="11">Probable nicotinate-nucleotide adenylyltransferase</fullName>
        <ecNumber evidence="11">2.7.7.18</ecNumber>
    </recommendedName>
    <alternativeName>
        <fullName evidence="11">Deamido-NAD(+) diphosphorylase</fullName>
    </alternativeName>
    <alternativeName>
        <fullName evidence="11">Deamido-NAD(+) pyrophosphorylase</fullName>
    </alternativeName>
    <alternativeName>
        <fullName evidence="11">Nicotinate mononucleotide adenylyltransferase</fullName>
        <shortName evidence="11">NaMN adenylyltransferase</shortName>
    </alternativeName>
</protein>
<dbReference type="GO" id="GO:0009435">
    <property type="term" value="P:NAD+ biosynthetic process"/>
    <property type="evidence" value="ECO:0007669"/>
    <property type="project" value="UniProtKB-UniRule"/>
</dbReference>
<evidence type="ECO:0000256" key="5">
    <source>
        <dbReference type="ARBA" id="ARBA00022679"/>
    </source>
</evidence>
<evidence type="ECO:0000256" key="4">
    <source>
        <dbReference type="ARBA" id="ARBA00022642"/>
    </source>
</evidence>
<evidence type="ECO:0000256" key="9">
    <source>
        <dbReference type="ARBA" id="ARBA00023027"/>
    </source>
</evidence>
<comment type="function">
    <text evidence="1 11">Catalyzes the reversible adenylation of nicotinate mononucleotide (NaMN) to nicotinic acid adenine dinucleotide (NaAD).</text>
</comment>
<dbReference type="GO" id="GO:0004515">
    <property type="term" value="F:nicotinate-nucleotide adenylyltransferase activity"/>
    <property type="evidence" value="ECO:0007669"/>
    <property type="project" value="UniProtKB-UniRule"/>
</dbReference>
<evidence type="ECO:0000259" key="12">
    <source>
        <dbReference type="Pfam" id="PF01467"/>
    </source>
</evidence>
<dbReference type="SUPFAM" id="SSF52374">
    <property type="entry name" value="Nucleotidylyl transferase"/>
    <property type="match status" value="1"/>
</dbReference>
<dbReference type="PANTHER" id="PTHR39321">
    <property type="entry name" value="NICOTINATE-NUCLEOTIDE ADENYLYLTRANSFERASE-RELATED"/>
    <property type="match status" value="1"/>
</dbReference>
<feature type="domain" description="Cytidyltransferase-like" evidence="12">
    <location>
        <begin position="12"/>
        <end position="194"/>
    </location>
</feature>
<dbReference type="Proteomes" id="UP000198814">
    <property type="component" value="Unassembled WGS sequence"/>
</dbReference>
<keyword evidence="14" id="KW-1185">Reference proteome</keyword>
<dbReference type="NCBIfam" id="TIGR00482">
    <property type="entry name" value="nicotinate (nicotinamide) nucleotide adenylyltransferase"/>
    <property type="match status" value="1"/>
</dbReference>
<evidence type="ECO:0000256" key="11">
    <source>
        <dbReference type="HAMAP-Rule" id="MF_00244"/>
    </source>
</evidence>
<keyword evidence="4 11" id="KW-0662">Pyridine nucleotide biosynthesis</keyword>
<keyword evidence="8 11" id="KW-0067">ATP-binding</keyword>
<dbReference type="NCBIfam" id="NF000840">
    <property type="entry name" value="PRK00071.1-3"/>
    <property type="match status" value="1"/>
</dbReference>
<evidence type="ECO:0000256" key="10">
    <source>
        <dbReference type="ARBA" id="ARBA00048721"/>
    </source>
</evidence>
<dbReference type="RefSeq" id="WP_090321313.1">
    <property type="nucleotide sequence ID" value="NZ_FNOE01000026.1"/>
</dbReference>
<proteinExistence type="inferred from homology"/>
<keyword evidence="7 11" id="KW-0547">Nucleotide-binding</keyword>
<dbReference type="Pfam" id="PF01467">
    <property type="entry name" value="CTP_transf_like"/>
    <property type="match status" value="1"/>
</dbReference>
<evidence type="ECO:0000256" key="8">
    <source>
        <dbReference type="ARBA" id="ARBA00022840"/>
    </source>
</evidence>
<dbReference type="STRING" id="42354.SAMN05216333_1249"/>
<evidence type="ECO:0000256" key="1">
    <source>
        <dbReference type="ARBA" id="ARBA00002324"/>
    </source>
</evidence>
<keyword evidence="9 11" id="KW-0520">NAD</keyword>
<evidence type="ECO:0000313" key="14">
    <source>
        <dbReference type="Proteomes" id="UP000198814"/>
    </source>
</evidence>
<name>A0A1H8TEM5_9PROT</name>
<dbReference type="EC" id="2.7.7.18" evidence="11"/>
<dbReference type="UniPathway" id="UPA00253">
    <property type="reaction ID" value="UER00332"/>
</dbReference>
<evidence type="ECO:0000256" key="3">
    <source>
        <dbReference type="ARBA" id="ARBA00009014"/>
    </source>
</evidence>
<evidence type="ECO:0000256" key="6">
    <source>
        <dbReference type="ARBA" id="ARBA00022695"/>
    </source>
</evidence>
<dbReference type="PANTHER" id="PTHR39321:SF3">
    <property type="entry name" value="PHOSPHOPANTETHEINE ADENYLYLTRANSFERASE"/>
    <property type="match status" value="1"/>
</dbReference>
<dbReference type="InterPro" id="IPR005248">
    <property type="entry name" value="NadD/NMNAT"/>
</dbReference>
<dbReference type="HAMAP" id="MF_00244">
    <property type="entry name" value="NaMN_adenylyltr"/>
    <property type="match status" value="1"/>
</dbReference>
<sequence>MAVTDKFPLIGIYGGTFDPIHYGHLRVAEELLDIAGLRRMIFVPSGAPRLRATPTASRGHRAAMVRLAIQDNNRFSLDEREINRPGISTTVQSLREYRRELGDNTALCFVLGIDAFAKINQWSEWHELFDLCHFIVVTRPGFVSIKADQNLPDEVRKILSSRCVTNVSDLESQSCGFIYTAQTSLLEISASQIRSLISAGKSIRYLLPENVAEYMKFNRLYTGNL</sequence>
<keyword evidence="5 11" id="KW-0808">Transferase</keyword>
<dbReference type="NCBIfam" id="NF000839">
    <property type="entry name" value="PRK00071.1-1"/>
    <property type="match status" value="1"/>
</dbReference>
<gene>
    <name evidence="11" type="primary">nadD</name>
    <name evidence="13" type="ORF">SAMN05216333_1249</name>
</gene>
<dbReference type="GO" id="GO:0005524">
    <property type="term" value="F:ATP binding"/>
    <property type="evidence" value="ECO:0007669"/>
    <property type="project" value="UniProtKB-KW"/>
</dbReference>
<dbReference type="EMBL" id="FODO01000024">
    <property type="protein sequence ID" value="SEO89372.1"/>
    <property type="molecule type" value="Genomic_DNA"/>
</dbReference>
<comment type="catalytic activity">
    <reaction evidence="10 11">
        <text>nicotinate beta-D-ribonucleotide + ATP + H(+) = deamido-NAD(+) + diphosphate</text>
        <dbReference type="Rhea" id="RHEA:22860"/>
        <dbReference type="ChEBI" id="CHEBI:15378"/>
        <dbReference type="ChEBI" id="CHEBI:30616"/>
        <dbReference type="ChEBI" id="CHEBI:33019"/>
        <dbReference type="ChEBI" id="CHEBI:57502"/>
        <dbReference type="ChEBI" id="CHEBI:58437"/>
        <dbReference type="EC" id="2.7.7.18"/>
    </reaction>
</comment>
<dbReference type="Gene3D" id="3.40.50.620">
    <property type="entry name" value="HUPs"/>
    <property type="match status" value="1"/>
</dbReference>
<dbReference type="NCBIfam" id="TIGR00125">
    <property type="entry name" value="cyt_tran_rel"/>
    <property type="match status" value="1"/>
</dbReference>
<reference evidence="14" key="1">
    <citation type="submission" date="2016-10" db="EMBL/GenBank/DDBJ databases">
        <authorList>
            <person name="Varghese N."/>
            <person name="Submissions S."/>
        </authorList>
    </citation>
    <scope>NUCLEOTIDE SEQUENCE [LARGE SCALE GENOMIC DNA]</scope>
    <source>
        <strain evidence="14">Nm76</strain>
    </source>
</reference>
<comment type="similarity">
    <text evidence="3 11">Belongs to the NadD family.</text>
</comment>
<accession>A0A1H8TEM5</accession>
<evidence type="ECO:0000313" key="13">
    <source>
        <dbReference type="EMBL" id="SEO89372.1"/>
    </source>
</evidence>
<dbReference type="CDD" id="cd02165">
    <property type="entry name" value="NMNAT"/>
    <property type="match status" value="1"/>
</dbReference>
<dbReference type="AlphaFoldDB" id="A0A1H8TEM5"/>
<dbReference type="InterPro" id="IPR014729">
    <property type="entry name" value="Rossmann-like_a/b/a_fold"/>
</dbReference>
<dbReference type="OrthoDB" id="5295945at2"/>
<evidence type="ECO:0000256" key="7">
    <source>
        <dbReference type="ARBA" id="ARBA00022741"/>
    </source>
</evidence>
<evidence type="ECO:0000256" key="2">
    <source>
        <dbReference type="ARBA" id="ARBA00005019"/>
    </source>
</evidence>
<keyword evidence="6 11" id="KW-0548">Nucleotidyltransferase</keyword>